<gene>
    <name evidence="5" type="ORF">ZT3D7_G5056</name>
</gene>
<keyword evidence="6" id="KW-1185">Reference proteome</keyword>
<dbReference type="InterPro" id="IPR029058">
    <property type="entry name" value="AB_hydrolase_fold"/>
</dbReference>
<feature type="domain" description="Carboxylesterase type B" evidence="4">
    <location>
        <begin position="3"/>
        <end position="484"/>
    </location>
</feature>
<dbReference type="Proteomes" id="UP000215127">
    <property type="component" value="Chromosome 4"/>
</dbReference>
<organism evidence="5 6">
    <name type="scientific">Zymoseptoria tritici (strain ST99CH_3D7)</name>
    <dbReference type="NCBI Taxonomy" id="1276538"/>
    <lineage>
        <taxon>Eukaryota</taxon>
        <taxon>Fungi</taxon>
        <taxon>Dikarya</taxon>
        <taxon>Ascomycota</taxon>
        <taxon>Pezizomycotina</taxon>
        <taxon>Dothideomycetes</taxon>
        <taxon>Dothideomycetidae</taxon>
        <taxon>Mycosphaerellales</taxon>
        <taxon>Mycosphaerellaceae</taxon>
        <taxon>Zymoseptoria</taxon>
    </lineage>
</organism>
<dbReference type="InterPro" id="IPR019826">
    <property type="entry name" value="Carboxylesterase_B_AS"/>
</dbReference>
<dbReference type="PANTHER" id="PTHR11559">
    <property type="entry name" value="CARBOXYLESTERASE"/>
    <property type="match status" value="1"/>
</dbReference>
<keyword evidence="2 3" id="KW-0378">Hydrolase</keyword>
<comment type="similarity">
    <text evidence="1 3">Belongs to the type-B carboxylesterase/lipase family.</text>
</comment>
<sequence length="527" mass="58870">MPPKVKIDQGTYTGRVLESTNHPNPIEAFLGVRYAQPPVGNLRFARPVALPPSDSIFQASDYGCRAPSQQFVAVKGAPVLEESEDCLTANIFRWRGTKSDAALPIMVYFHGGAYNRGTASMHDTASMLSHSAAPFLAISFNYRLGALGFLNCSFTAEKGLLNVGLHDQVMLLEWVQANAAAFGGDPKAVTLIGLSAGAHSIGHHILNINEKRELFHRAVIESGAATSRATHRPDSKLHEAQFAKFLSCLGLAPKSPNLLADLRAIPIERMVAAQNAVFGQYNPSIRWAWQPVIDNDIISRVPLEGWRSGRYHDIPILTGFNHNEGARYVPRMMGTSQQFRSFFKELLPQLSDQQLDRLEDLYPDPEQYPEHADKRDLRALDIGAQYARIEKAYGHYAYVAPVRQTAHLHKAETWLYHWALKGDVVLGANHADQMWYEMMAPARRNVSHTHEAIANAFHGAVTRFIVHGDPGVDWRPFGAERETMVFGRRNDEAIGGKEKGEVKVLEKDTWGVEECKFWWEVKELGDL</sequence>
<evidence type="ECO:0000313" key="5">
    <source>
        <dbReference type="EMBL" id="SMQ49905.1"/>
    </source>
</evidence>
<evidence type="ECO:0000313" key="6">
    <source>
        <dbReference type="Proteomes" id="UP000215127"/>
    </source>
</evidence>
<dbReference type="EC" id="3.1.1.-" evidence="3"/>
<evidence type="ECO:0000256" key="1">
    <source>
        <dbReference type="ARBA" id="ARBA00005964"/>
    </source>
</evidence>
<evidence type="ECO:0000259" key="4">
    <source>
        <dbReference type="Pfam" id="PF00135"/>
    </source>
</evidence>
<dbReference type="SUPFAM" id="SSF53474">
    <property type="entry name" value="alpha/beta-Hydrolases"/>
    <property type="match status" value="1"/>
</dbReference>
<proteinExistence type="inferred from homology"/>
<dbReference type="EMBL" id="LT853695">
    <property type="protein sequence ID" value="SMQ49905.1"/>
    <property type="molecule type" value="Genomic_DNA"/>
</dbReference>
<reference evidence="5 6" key="1">
    <citation type="submission" date="2016-06" db="EMBL/GenBank/DDBJ databases">
        <authorList>
            <person name="Kjaerup R.B."/>
            <person name="Dalgaard T.S."/>
            <person name="Juul-Madsen H.R."/>
        </authorList>
    </citation>
    <scope>NUCLEOTIDE SEQUENCE [LARGE SCALE GENOMIC DNA]</scope>
</reference>
<dbReference type="STRING" id="1276538.A0A1X7RR68"/>
<evidence type="ECO:0000256" key="2">
    <source>
        <dbReference type="ARBA" id="ARBA00022801"/>
    </source>
</evidence>
<accession>A0A1X7RR68</accession>
<dbReference type="GO" id="GO:0016787">
    <property type="term" value="F:hydrolase activity"/>
    <property type="evidence" value="ECO:0007669"/>
    <property type="project" value="UniProtKB-KW"/>
</dbReference>
<dbReference type="Gene3D" id="3.40.50.1820">
    <property type="entry name" value="alpha/beta hydrolase"/>
    <property type="match status" value="1"/>
</dbReference>
<protein>
    <recommendedName>
        <fullName evidence="3">Carboxylic ester hydrolase</fullName>
        <ecNumber evidence="3">3.1.1.-</ecNumber>
    </recommendedName>
</protein>
<name>A0A1X7RR68_ZYMT9</name>
<dbReference type="Pfam" id="PF00135">
    <property type="entry name" value="COesterase"/>
    <property type="match status" value="1"/>
</dbReference>
<dbReference type="InterPro" id="IPR002018">
    <property type="entry name" value="CarbesteraseB"/>
</dbReference>
<dbReference type="AlphaFoldDB" id="A0A1X7RR68"/>
<dbReference type="InterPro" id="IPR050309">
    <property type="entry name" value="Type-B_Carboxylest/Lipase"/>
</dbReference>
<dbReference type="PROSITE" id="PS00122">
    <property type="entry name" value="CARBOXYLESTERASE_B_1"/>
    <property type="match status" value="1"/>
</dbReference>
<evidence type="ECO:0000256" key="3">
    <source>
        <dbReference type="RuleBase" id="RU361235"/>
    </source>
</evidence>